<dbReference type="RefSeq" id="WP_344027332.1">
    <property type="nucleotide sequence ID" value="NZ_BAAAJK010000041.1"/>
</dbReference>
<name>A0ABP4IWJ7_9PSEU</name>
<protein>
    <submittedName>
        <fullName evidence="2">Uncharacterized protein</fullName>
    </submittedName>
</protein>
<evidence type="ECO:0000256" key="1">
    <source>
        <dbReference type="SAM" id="MobiDB-lite"/>
    </source>
</evidence>
<keyword evidence="3" id="KW-1185">Reference proteome</keyword>
<proteinExistence type="predicted"/>
<sequence>MRPETPISEADPADALEQRRPAFPGDDDDPVVPAVPSADREADPADVADQYRDAGQDEDAY</sequence>
<reference evidence="3" key="1">
    <citation type="journal article" date="2019" name="Int. J. Syst. Evol. Microbiol.">
        <title>The Global Catalogue of Microorganisms (GCM) 10K type strain sequencing project: providing services to taxonomists for standard genome sequencing and annotation.</title>
        <authorList>
            <consortium name="The Broad Institute Genomics Platform"/>
            <consortium name="The Broad Institute Genome Sequencing Center for Infectious Disease"/>
            <person name="Wu L."/>
            <person name="Ma J."/>
        </authorList>
    </citation>
    <scope>NUCLEOTIDE SEQUENCE [LARGE SCALE GENOMIC DNA]</scope>
    <source>
        <strain evidence="3">JCM 11896</strain>
    </source>
</reference>
<evidence type="ECO:0000313" key="3">
    <source>
        <dbReference type="Proteomes" id="UP001501414"/>
    </source>
</evidence>
<organism evidence="2 3">
    <name type="scientific">Pseudonocardia kongjuensis</name>
    <dbReference type="NCBI Taxonomy" id="102227"/>
    <lineage>
        <taxon>Bacteria</taxon>
        <taxon>Bacillati</taxon>
        <taxon>Actinomycetota</taxon>
        <taxon>Actinomycetes</taxon>
        <taxon>Pseudonocardiales</taxon>
        <taxon>Pseudonocardiaceae</taxon>
        <taxon>Pseudonocardia</taxon>
    </lineage>
</organism>
<feature type="compositionally biased region" description="Basic and acidic residues" evidence="1">
    <location>
        <begin position="38"/>
        <end position="55"/>
    </location>
</feature>
<dbReference type="Proteomes" id="UP001501414">
    <property type="component" value="Unassembled WGS sequence"/>
</dbReference>
<gene>
    <name evidence="2" type="ORF">GCM10009613_53140</name>
</gene>
<dbReference type="EMBL" id="BAAAJK010000041">
    <property type="protein sequence ID" value="GAA1398657.1"/>
    <property type="molecule type" value="Genomic_DNA"/>
</dbReference>
<accession>A0ABP4IWJ7</accession>
<feature type="region of interest" description="Disordered" evidence="1">
    <location>
        <begin position="1"/>
        <end position="61"/>
    </location>
</feature>
<evidence type="ECO:0000313" key="2">
    <source>
        <dbReference type="EMBL" id="GAA1398657.1"/>
    </source>
</evidence>
<comment type="caution">
    <text evidence="2">The sequence shown here is derived from an EMBL/GenBank/DDBJ whole genome shotgun (WGS) entry which is preliminary data.</text>
</comment>